<evidence type="ECO:0000313" key="2">
    <source>
        <dbReference type="Proteomes" id="UP000663881"/>
    </source>
</evidence>
<gene>
    <name evidence="1" type="ORF">OKA104_LOCUS47006</name>
</gene>
<proteinExistence type="predicted"/>
<dbReference type="EMBL" id="CAJOAY010017998">
    <property type="protein sequence ID" value="CAF4316416.1"/>
    <property type="molecule type" value="Genomic_DNA"/>
</dbReference>
<protein>
    <submittedName>
        <fullName evidence="1">Uncharacterized protein</fullName>
    </submittedName>
</protein>
<organism evidence="1 2">
    <name type="scientific">Adineta steineri</name>
    <dbReference type="NCBI Taxonomy" id="433720"/>
    <lineage>
        <taxon>Eukaryota</taxon>
        <taxon>Metazoa</taxon>
        <taxon>Spiralia</taxon>
        <taxon>Gnathifera</taxon>
        <taxon>Rotifera</taxon>
        <taxon>Eurotatoria</taxon>
        <taxon>Bdelloidea</taxon>
        <taxon>Adinetida</taxon>
        <taxon>Adinetidae</taxon>
        <taxon>Adineta</taxon>
    </lineage>
</organism>
<dbReference type="AlphaFoldDB" id="A0A820IW73"/>
<dbReference type="Proteomes" id="UP000663881">
    <property type="component" value="Unassembled WGS sequence"/>
</dbReference>
<evidence type="ECO:0000313" key="1">
    <source>
        <dbReference type="EMBL" id="CAF4316416.1"/>
    </source>
</evidence>
<reference evidence="1" key="1">
    <citation type="submission" date="2021-02" db="EMBL/GenBank/DDBJ databases">
        <authorList>
            <person name="Nowell W R."/>
        </authorList>
    </citation>
    <scope>NUCLEOTIDE SEQUENCE</scope>
</reference>
<accession>A0A820IW73</accession>
<sequence length="82" mass="9556">MFRIFTLPISRHIQKKDIILGVVRTEVIRNILGHYQIILNTILLLITPLWCCFTKSPEQGAQTSIYLASDRRLNHVTGKYFK</sequence>
<name>A0A820IW73_9BILA</name>
<comment type="caution">
    <text evidence="1">The sequence shown here is derived from an EMBL/GenBank/DDBJ whole genome shotgun (WGS) entry which is preliminary data.</text>
</comment>